<dbReference type="Proteomes" id="UP000179588">
    <property type="component" value="Unassembled WGS sequence"/>
</dbReference>
<sequence>MNNALMTETVTQIGRINITGNVIPANWWRHIKMPSGKPDNIGIILLSEIIYWYRPAEIRDEFTGELQGLRKRFQSDKLQRSYQSFADQFGFTKREVTEAIKRLKSKGVITLEFRTINTANGPCNNVMFIEPVVESIHEITNSIPLINNQTKIETVSVIGPTSKRNRGYVEKEQPLRTEVIAPTSKRKTNTEITTENTTKITTENKTNASRQKMGEGQKSKFNPFLAKPENVSEEVWQDWVNFRKEIRKPLTETTCKQLAKKLSGCSDADAVLCNSIANGWQGVFPERMAQTKKPNSHAGFSGKQYGAQETPHWLVRGEND</sequence>
<proteinExistence type="predicted"/>
<gene>
    <name evidence="2" type="ORF">A3Q29_16370</name>
</gene>
<comment type="caution">
    <text evidence="2">The sequence shown here is derived from an EMBL/GenBank/DDBJ whole genome shotgun (WGS) entry which is preliminary data.</text>
</comment>
<accession>A0A1S1HUG1</accession>
<evidence type="ECO:0000313" key="3">
    <source>
        <dbReference type="Proteomes" id="UP000179588"/>
    </source>
</evidence>
<evidence type="ECO:0000313" key="2">
    <source>
        <dbReference type="EMBL" id="OHT24973.1"/>
    </source>
</evidence>
<organism evidence="2 3">
    <name type="scientific">Providencia stuartii</name>
    <dbReference type="NCBI Taxonomy" id="588"/>
    <lineage>
        <taxon>Bacteria</taxon>
        <taxon>Pseudomonadati</taxon>
        <taxon>Pseudomonadota</taxon>
        <taxon>Gammaproteobacteria</taxon>
        <taxon>Enterobacterales</taxon>
        <taxon>Morganellaceae</taxon>
        <taxon>Providencia</taxon>
    </lineage>
</organism>
<reference evidence="2 3" key="1">
    <citation type="submission" date="2016-03" db="EMBL/GenBank/DDBJ databases">
        <title>Genome sequence of Providencia stuartii strain, isolated from the salivary glands of larval Lucilia sericata.</title>
        <authorList>
            <person name="Yuan Y."/>
            <person name="Zhang Y."/>
            <person name="Fu S."/>
            <person name="Crippen T.L."/>
            <person name="Visi D."/>
            <person name="Benbow M.E."/>
            <person name="Allen M."/>
            <person name="Tomberlin J.K."/>
            <person name="Sze S.-H."/>
            <person name="Tarone A.M."/>
        </authorList>
    </citation>
    <scope>NUCLEOTIDE SEQUENCE [LARGE SCALE GENOMIC DNA]</scope>
    <source>
        <strain evidence="2 3">Crippen</strain>
    </source>
</reference>
<keyword evidence="3" id="KW-1185">Reference proteome</keyword>
<evidence type="ECO:0000256" key="1">
    <source>
        <dbReference type="SAM" id="MobiDB-lite"/>
    </source>
</evidence>
<dbReference type="AlphaFoldDB" id="A0A1S1HUG1"/>
<dbReference type="EMBL" id="LVIE01000090">
    <property type="protein sequence ID" value="OHT24973.1"/>
    <property type="molecule type" value="Genomic_DNA"/>
</dbReference>
<name>A0A1S1HUG1_PROST</name>
<protein>
    <submittedName>
        <fullName evidence="2">Uncharacterized protein</fullName>
    </submittedName>
</protein>
<feature type="region of interest" description="Disordered" evidence="1">
    <location>
        <begin position="292"/>
        <end position="320"/>
    </location>
</feature>